<comment type="caution">
    <text evidence="5">The sequence shown here is derived from an EMBL/GenBank/DDBJ whole genome shotgun (WGS) entry which is preliminary data.</text>
</comment>
<proteinExistence type="inferred from homology"/>
<dbReference type="PANTHER" id="PTHR39190:SF1">
    <property type="entry name" value="FLAGELLAR ASSEMBLY FACTOR FLIW"/>
    <property type="match status" value="1"/>
</dbReference>
<comment type="subunit">
    <text evidence="4">Interacts with translational regulator CsrA and flagellin(s).</text>
</comment>
<organism evidence="5 6">
    <name type="scientific">Ornithinibacillus salinisoli</name>
    <dbReference type="NCBI Taxonomy" id="1848459"/>
    <lineage>
        <taxon>Bacteria</taxon>
        <taxon>Bacillati</taxon>
        <taxon>Bacillota</taxon>
        <taxon>Bacilli</taxon>
        <taxon>Bacillales</taxon>
        <taxon>Bacillaceae</taxon>
        <taxon>Ornithinibacillus</taxon>
    </lineage>
</organism>
<keyword evidence="6" id="KW-1185">Reference proteome</keyword>
<dbReference type="Gene3D" id="2.30.290.10">
    <property type="entry name" value="BH3618-like"/>
    <property type="match status" value="1"/>
</dbReference>
<protein>
    <recommendedName>
        <fullName evidence="4">Flagellar assembly factor FliW</fullName>
    </recommendedName>
</protein>
<evidence type="ECO:0000313" key="5">
    <source>
        <dbReference type="EMBL" id="MFD2044993.1"/>
    </source>
</evidence>
<keyword evidence="5" id="KW-0966">Cell projection</keyword>
<reference evidence="6" key="1">
    <citation type="journal article" date="2019" name="Int. J. Syst. Evol. Microbiol.">
        <title>The Global Catalogue of Microorganisms (GCM) 10K type strain sequencing project: providing services to taxonomists for standard genome sequencing and annotation.</title>
        <authorList>
            <consortium name="The Broad Institute Genomics Platform"/>
            <consortium name="The Broad Institute Genome Sequencing Center for Infectious Disease"/>
            <person name="Wu L."/>
            <person name="Ma J."/>
        </authorList>
    </citation>
    <scope>NUCLEOTIDE SEQUENCE [LARGE SCALE GENOMIC DNA]</scope>
    <source>
        <strain evidence="6">R28</strain>
    </source>
</reference>
<name>A0ABW4W0M4_9BACI</name>
<dbReference type="RefSeq" id="WP_377557598.1">
    <property type="nucleotide sequence ID" value="NZ_JBHUHQ010000016.1"/>
</dbReference>
<evidence type="ECO:0000256" key="2">
    <source>
        <dbReference type="ARBA" id="ARBA00022795"/>
    </source>
</evidence>
<keyword evidence="1 4" id="KW-0963">Cytoplasm</keyword>
<evidence type="ECO:0000256" key="1">
    <source>
        <dbReference type="ARBA" id="ARBA00022490"/>
    </source>
</evidence>
<dbReference type="InterPro" id="IPR024046">
    <property type="entry name" value="Flagellar_assmbl_FliW_dom_sf"/>
</dbReference>
<comment type="function">
    <text evidence="4">Acts as an anti-CsrA protein, binds CsrA and prevents it from repressing translation of its target genes, one of which is flagellin. Binds to flagellin and participates in the assembly of the flagellum.</text>
</comment>
<dbReference type="Proteomes" id="UP001597383">
    <property type="component" value="Unassembled WGS sequence"/>
</dbReference>
<evidence type="ECO:0000256" key="4">
    <source>
        <dbReference type="HAMAP-Rule" id="MF_01185"/>
    </source>
</evidence>
<dbReference type="SUPFAM" id="SSF141457">
    <property type="entry name" value="BH3618-like"/>
    <property type="match status" value="1"/>
</dbReference>
<sequence length="149" mass="16835">MKIETKYLGEMDIIESNVIEFPSGLPGFIDENQFVLLDLPGNPIFQVLQSVTSKNVAFIVTNPYHFYQDYTFELDSNLLESLDIQEEKDVVVLTIVTLKEPFQSSTINLKAPVIINLTKNYGKQYILNLEDYPSKASIAPSNPSTRKGE</sequence>
<keyword evidence="5" id="KW-0282">Flagellum</keyword>
<keyword evidence="4" id="KW-0143">Chaperone</keyword>
<dbReference type="Pfam" id="PF02623">
    <property type="entry name" value="FliW"/>
    <property type="match status" value="1"/>
</dbReference>
<dbReference type="EMBL" id="JBHUHQ010000016">
    <property type="protein sequence ID" value="MFD2044993.1"/>
    <property type="molecule type" value="Genomic_DNA"/>
</dbReference>
<dbReference type="InterPro" id="IPR003775">
    <property type="entry name" value="Flagellar_assembly_factor_FliW"/>
</dbReference>
<keyword evidence="2 4" id="KW-1005">Bacterial flagellum biogenesis</keyword>
<dbReference type="NCBIfam" id="NF009793">
    <property type="entry name" value="PRK13285.1-1"/>
    <property type="match status" value="1"/>
</dbReference>
<evidence type="ECO:0000256" key="3">
    <source>
        <dbReference type="ARBA" id="ARBA00022845"/>
    </source>
</evidence>
<dbReference type="PANTHER" id="PTHR39190">
    <property type="entry name" value="FLAGELLAR ASSEMBLY FACTOR FLIW"/>
    <property type="match status" value="1"/>
</dbReference>
<keyword evidence="5" id="KW-0969">Cilium</keyword>
<keyword evidence="3 4" id="KW-0810">Translation regulation</keyword>
<gene>
    <name evidence="4 5" type="primary">fliW</name>
    <name evidence="5" type="ORF">ACFSJF_11985</name>
</gene>
<comment type="subcellular location">
    <subcellularLocation>
        <location evidence="4">Cytoplasm</location>
    </subcellularLocation>
</comment>
<evidence type="ECO:0000313" key="6">
    <source>
        <dbReference type="Proteomes" id="UP001597383"/>
    </source>
</evidence>
<accession>A0ABW4W0M4</accession>
<dbReference type="HAMAP" id="MF_01185">
    <property type="entry name" value="FliW"/>
    <property type="match status" value="1"/>
</dbReference>
<comment type="similarity">
    <text evidence="4">Belongs to the FliW family.</text>
</comment>